<dbReference type="Gene3D" id="1.20.5.5260">
    <property type="match status" value="1"/>
</dbReference>
<dbReference type="InterPro" id="IPR024753">
    <property type="entry name" value="AriR"/>
</dbReference>
<dbReference type="Pfam" id="PF10798">
    <property type="entry name" value="YmgB"/>
    <property type="match status" value="1"/>
</dbReference>
<evidence type="ECO:0000313" key="1">
    <source>
        <dbReference type="EMBL" id="NIG20751.1"/>
    </source>
</evidence>
<protein>
    <submittedName>
        <fullName evidence="1">Two-component-system connector protein AriR</fullName>
    </submittedName>
</protein>
<evidence type="ECO:0000313" key="2">
    <source>
        <dbReference type="Proteomes" id="UP001515780"/>
    </source>
</evidence>
<dbReference type="EMBL" id="VWXC01000015">
    <property type="protein sequence ID" value="NIG20751.1"/>
    <property type="molecule type" value="Genomic_DNA"/>
</dbReference>
<accession>A0ABX0RT19</accession>
<sequence>MHISEDIFSALADQELAERFRNAGPGLKDEATVLGVIIRNVLASEGQITNKAIIISLIRALESAQDDSEAHILRQTLEIVVGVTPDD</sequence>
<keyword evidence="2" id="KW-1185">Reference proteome</keyword>
<organism evidence="1 2">
    <name type="scientific">Candidatus Pantoea communis</name>
    <dbReference type="NCBI Taxonomy" id="2608354"/>
    <lineage>
        <taxon>Bacteria</taxon>
        <taxon>Pseudomonadati</taxon>
        <taxon>Pseudomonadota</taxon>
        <taxon>Gammaproteobacteria</taxon>
        <taxon>Enterobacterales</taxon>
        <taxon>Erwiniaceae</taxon>
        <taxon>Pantoea</taxon>
    </lineage>
</organism>
<comment type="caution">
    <text evidence="1">The sequence shown here is derived from an EMBL/GenBank/DDBJ whole genome shotgun (WGS) entry which is preliminary data.</text>
</comment>
<dbReference type="Proteomes" id="UP001515780">
    <property type="component" value="Unassembled WGS sequence"/>
</dbReference>
<dbReference type="RefSeq" id="WP_034827656.1">
    <property type="nucleotide sequence ID" value="NZ_VWXC01000015.1"/>
</dbReference>
<proteinExistence type="predicted"/>
<gene>
    <name evidence="1" type="ORF">F3J37_18905</name>
</gene>
<name>A0ABX0RT19_9GAMM</name>
<reference evidence="1 2" key="1">
    <citation type="journal article" date="2019" name="bioRxiv">
        <title>Bacteria contribute to plant secondary compound degradation in a generalist herbivore system.</title>
        <authorList>
            <person name="Francoeur C.B."/>
            <person name="Khadempour L."/>
            <person name="Moreira-Soto R.D."/>
            <person name="Gotting K."/>
            <person name="Book A.J."/>
            <person name="Pinto-Tomas A.A."/>
            <person name="Keefover-Ring K."/>
            <person name="Currie C.R."/>
        </authorList>
    </citation>
    <scope>NUCLEOTIDE SEQUENCE [LARGE SCALE GENOMIC DNA]</scope>
    <source>
        <strain evidence="1">Al-1710</strain>
    </source>
</reference>